<dbReference type="Proteomes" id="UP000307956">
    <property type="component" value="Unassembled WGS sequence"/>
</dbReference>
<evidence type="ECO:0000313" key="6">
    <source>
        <dbReference type="EMBL" id="THF54534.1"/>
    </source>
</evidence>
<dbReference type="GO" id="GO:0090729">
    <property type="term" value="F:toxin activity"/>
    <property type="evidence" value="ECO:0007669"/>
    <property type="project" value="UniProtKB-KW"/>
</dbReference>
<evidence type="ECO:0000256" key="3">
    <source>
        <dbReference type="ARBA" id="ARBA00022913"/>
    </source>
</evidence>
<evidence type="ECO:0000259" key="5">
    <source>
        <dbReference type="Pfam" id="PF04829"/>
    </source>
</evidence>
<dbReference type="EMBL" id="SSOD01000036">
    <property type="protein sequence ID" value="THF54534.1"/>
    <property type="molecule type" value="Genomic_DNA"/>
</dbReference>
<gene>
    <name evidence="6" type="ORF">E6O51_21635</name>
</gene>
<feature type="domain" description="VENN motif-containing" evidence="5">
    <location>
        <begin position="10"/>
        <end position="43"/>
    </location>
</feature>
<organism evidence="6 7">
    <name type="scientific">Pseudothauera rhizosphaerae</name>
    <dbReference type="NCBI Taxonomy" id="2565932"/>
    <lineage>
        <taxon>Bacteria</taxon>
        <taxon>Pseudomonadati</taxon>
        <taxon>Pseudomonadota</taxon>
        <taxon>Betaproteobacteria</taxon>
        <taxon>Rhodocyclales</taxon>
        <taxon>Zoogloeaceae</taxon>
        <taxon>Pseudothauera</taxon>
    </lineage>
</organism>
<evidence type="ECO:0000256" key="1">
    <source>
        <dbReference type="ARBA" id="ARBA00004219"/>
    </source>
</evidence>
<keyword evidence="3" id="KW-1266">Target cell cytoplasm</keyword>
<evidence type="ECO:0000256" key="4">
    <source>
        <dbReference type="ARBA" id="ARBA00023026"/>
    </source>
</evidence>
<feature type="non-terminal residue" evidence="6">
    <location>
        <position position="1"/>
    </location>
</feature>
<keyword evidence="7" id="KW-1185">Reference proteome</keyword>
<accession>A0A4S4A771</accession>
<comment type="caution">
    <text evidence="6">The sequence shown here is derived from an EMBL/GenBank/DDBJ whole genome shotgun (WGS) entry which is preliminary data.</text>
</comment>
<dbReference type="AlphaFoldDB" id="A0A4S4A771"/>
<protein>
    <recommendedName>
        <fullName evidence="5">VENN motif-containing domain-containing protein</fullName>
    </recommendedName>
</protein>
<dbReference type="Pfam" id="PF04829">
    <property type="entry name" value="PT-VENN"/>
    <property type="match status" value="1"/>
</dbReference>
<keyword evidence="2" id="KW-0800">Toxin</keyword>
<name>A0A4S4A771_9RHOO</name>
<comment type="subcellular location">
    <subcellularLocation>
        <location evidence="1">Target cell</location>
        <location evidence="1">Target cell cytoplasm</location>
    </subcellularLocation>
</comment>
<reference evidence="6 7" key="1">
    <citation type="submission" date="2019-04" db="EMBL/GenBank/DDBJ databases">
        <title>Azoarcus rhizosphaerae sp. nov. isolated from rhizosphere of Ficus religiosa.</title>
        <authorList>
            <person name="Lin S.-Y."/>
            <person name="Hameed A."/>
            <person name="Hsu Y.-H."/>
            <person name="Young C.-C."/>
        </authorList>
    </citation>
    <scope>NUCLEOTIDE SEQUENCE [LARGE SCALE GENOMIC DNA]</scope>
    <source>
        <strain evidence="6 7">CC-YHH848</strain>
    </source>
</reference>
<keyword evidence="4" id="KW-0843">Virulence</keyword>
<proteinExistence type="predicted"/>
<sequence>HDSLLQLGAALAGAAVGTLAGDTQGAATGASTAFVGVTNNYLKHQEVDQLLQDLRKCGNDNECKDALLKDAIALSNSRNPYELLDPSLNRDAAFAELMLQWAASDMDYGMISLRRLGDLAAINADHLGMADNTPVLTSGISQDDINRQTMLNNWHYGQSTSLSEGWLTLGAGGVTGTGLRWVGYAALPAIQKVGAAGQVAVHAARTEAQLLQFGYRQYVVPSALAAWTSPAAIWVSNPANVQNLTDFTLGVFNLDPNAPTTNAGRVGATLNMLYQGGRWMAKE</sequence>
<dbReference type="OrthoDB" id="2664633at2"/>
<dbReference type="RefSeq" id="WP_136387104.1">
    <property type="nucleotide sequence ID" value="NZ_SSOD01000036.1"/>
</dbReference>
<evidence type="ECO:0000256" key="2">
    <source>
        <dbReference type="ARBA" id="ARBA00022656"/>
    </source>
</evidence>
<dbReference type="InterPro" id="IPR006914">
    <property type="entry name" value="VENN_dom"/>
</dbReference>
<evidence type="ECO:0000313" key="7">
    <source>
        <dbReference type="Proteomes" id="UP000307956"/>
    </source>
</evidence>